<evidence type="ECO:0000256" key="5">
    <source>
        <dbReference type="ARBA" id="ARBA00023136"/>
    </source>
</evidence>
<keyword evidence="6" id="KW-1003">Cell membrane</keyword>
<keyword evidence="5 6" id="KW-0472">Membrane</keyword>
<accession>A0ABS5H9V0</accession>
<comment type="caution">
    <text evidence="7">The sequence shown here is derived from an EMBL/GenBank/DDBJ whole genome shotgun (WGS) entry which is preliminary data.</text>
</comment>
<feature type="transmembrane region" description="Helical" evidence="6">
    <location>
        <begin position="83"/>
        <end position="102"/>
    </location>
</feature>
<organism evidence="7 8">
    <name type="scientific">Marinomonas vulgaris</name>
    <dbReference type="NCBI Taxonomy" id="2823372"/>
    <lineage>
        <taxon>Bacteria</taxon>
        <taxon>Pseudomonadati</taxon>
        <taxon>Pseudomonadota</taxon>
        <taxon>Gammaproteobacteria</taxon>
        <taxon>Oceanospirillales</taxon>
        <taxon>Oceanospirillaceae</taxon>
        <taxon>Marinomonas</taxon>
    </lineage>
</organism>
<feature type="transmembrane region" description="Helical" evidence="6">
    <location>
        <begin position="190"/>
        <end position="208"/>
    </location>
</feature>
<dbReference type="RefSeq" id="WP_211535795.1">
    <property type="nucleotide sequence ID" value="NZ_JAGSSV010000005.1"/>
</dbReference>
<reference evidence="8" key="2">
    <citation type="submission" date="2023-07" db="EMBL/GenBank/DDBJ databases">
        <title>Marinomonas vulgaris A79, complete genome.</title>
        <authorList>
            <person name="Ying J.-J."/>
        </authorList>
    </citation>
    <scope>NUCLEOTIDE SEQUENCE [LARGE SCALE GENOMIC DNA]</scope>
    <source>
        <strain evidence="8">A79</strain>
    </source>
</reference>
<evidence type="ECO:0000256" key="6">
    <source>
        <dbReference type="RuleBase" id="RU363041"/>
    </source>
</evidence>
<reference evidence="7 8" key="1">
    <citation type="submission" date="2021-04" db="EMBL/GenBank/DDBJ databases">
        <authorList>
            <person name="Sun C."/>
        </authorList>
    </citation>
    <scope>NUCLEOTIDE SEQUENCE [LARGE SCALE GENOMIC DNA]</scope>
    <source>
        <strain evidence="7 8">A79</strain>
    </source>
</reference>
<name>A0ABS5H9V0_9GAMM</name>
<feature type="transmembrane region" description="Helical" evidence="6">
    <location>
        <begin position="251"/>
        <end position="268"/>
    </location>
</feature>
<comment type="subcellular location">
    <subcellularLocation>
        <location evidence="6">Cell membrane</location>
        <topology evidence="6">Multi-pass membrane protein</topology>
    </subcellularLocation>
    <subcellularLocation>
        <location evidence="1">Membrane</location>
        <topology evidence="1">Multi-pass membrane protein</topology>
    </subcellularLocation>
</comment>
<dbReference type="Proteomes" id="UP000679722">
    <property type="component" value="Unassembled WGS sequence"/>
</dbReference>
<feature type="transmembrane region" description="Helical" evidence="6">
    <location>
        <begin position="51"/>
        <end position="71"/>
    </location>
</feature>
<proteinExistence type="inferred from homology"/>
<dbReference type="InterPro" id="IPR002781">
    <property type="entry name" value="TM_pro_TauE-like"/>
</dbReference>
<keyword evidence="4 6" id="KW-1133">Transmembrane helix</keyword>
<feature type="transmembrane region" description="Helical" evidence="6">
    <location>
        <begin position="214"/>
        <end position="239"/>
    </location>
</feature>
<evidence type="ECO:0000256" key="2">
    <source>
        <dbReference type="ARBA" id="ARBA00009142"/>
    </source>
</evidence>
<dbReference type="Pfam" id="PF01925">
    <property type="entry name" value="TauE"/>
    <property type="match status" value="1"/>
</dbReference>
<dbReference type="EMBL" id="JAGSSV010000005">
    <property type="protein sequence ID" value="MBR7888447.1"/>
    <property type="molecule type" value="Genomic_DNA"/>
</dbReference>
<keyword evidence="8" id="KW-1185">Reference proteome</keyword>
<feature type="transmembrane region" description="Helical" evidence="6">
    <location>
        <begin position="108"/>
        <end position="126"/>
    </location>
</feature>
<evidence type="ECO:0000313" key="7">
    <source>
        <dbReference type="EMBL" id="MBR7888447.1"/>
    </source>
</evidence>
<evidence type="ECO:0000313" key="8">
    <source>
        <dbReference type="Proteomes" id="UP000679722"/>
    </source>
</evidence>
<evidence type="ECO:0000256" key="4">
    <source>
        <dbReference type="ARBA" id="ARBA00022989"/>
    </source>
</evidence>
<keyword evidence="3 6" id="KW-0812">Transmembrane</keyword>
<sequence>MPSIDLILLLLLIGAATGSTTSLLSISPAVIAIPGMFFFFPVLGLSFDEWLLPVMAMSLTAFLPVHCFVWFRAMRKGDVDIQRLTQFASGVAMGGVIGAQLLSFMDVSVFKAIFSLVALLTLINLVRPVPFALFNQAEVSRFIRLPVGLLFGTLAVVSGNTTQSVSGIASHDDHSDKSDALQKRGTMEGLVVFASFAAMVGFLFPAQAQTASDMAGFVGAIHLPSACILAVSHGVFFWLCDRKGNALDRRVLSLSLAAFIGCSIIRFWV</sequence>
<evidence type="ECO:0000256" key="3">
    <source>
        <dbReference type="ARBA" id="ARBA00022692"/>
    </source>
</evidence>
<gene>
    <name evidence="7" type="ORF">J9B83_05775</name>
</gene>
<comment type="similarity">
    <text evidence="2 6">Belongs to the 4-toluene sulfonate uptake permease (TSUP) (TC 2.A.102) family.</text>
</comment>
<evidence type="ECO:0000256" key="1">
    <source>
        <dbReference type="ARBA" id="ARBA00004141"/>
    </source>
</evidence>
<protein>
    <recommendedName>
        <fullName evidence="6">Probable membrane transporter protein</fullName>
    </recommendedName>
</protein>